<evidence type="ECO:0000313" key="2">
    <source>
        <dbReference type="EMBL" id="WUU57912.1"/>
    </source>
</evidence>
<feature type="region of interest" description="Disordered" evidence="1">
    <location>
        <begin position="1"/>
        <end position="50"/>
    </location>
</feature>
<name>A0ABZ1YF39_9ACTN</name>
<proteinExistence type="predicted"/>
<protein>
    <submittedName>
        <fullName evidence="2">Uncharacterized protein</fullName>
    </submittedName>
</protein>
<organism evidence="2">
    <name type="scientific">Streptomyces althioticus</name>
    <dbReference type="NCBI Taxonomy" id="83380"/>
    <lineage>
        <taxon>Bacteria</taxon>
        <taxon>Bacillati</taxon>
        <taxon>Actinomycetota</taxon>
        <taxon>Actinomycetes</taxon>
        <taxon>Kitasatosporales</taxon>
        <taxon>Streptomycetaceae</taxon>
        <taxon>Streptomyces</taxon>
        <taxon>Streptomyces althioticus group</taxon>
    </lineage>
</organism>
<dbReference type="EMBL" id="CP109207">
    <property type="protein sequence ID" value="WUU57912.1"/>
    <property type="molecule type" value="Genomic_DNA"/>
</dbReference>
<sequence>MNTRVHRATALSGGAHQAPDPRARHSRSTPPPSSAHRAPVPAGSPLRTLSPARREELRAACARLAALDDTEFGVRLLANTPGHDTRDQALLGEWAREAAEFGTELATDAPAGDRPAAPRTRVVETTGGTDRLLLARYRSRPVPTVELFTDTLALGEHLVDLLGWRPLYPAGSLRAAALAHERAHCLLHEDAGARRTLRDRLGHTALRIGPLRVPGHVAGAGELVAHAYAGAVCGLRRTPLLLTAALMGAVQALRED</sequence>
<dbReference type="RefSeq" id="WP_203551504.1">
    <property type="nucleotide sequence ID" value="NZ_CBDRAI010000008.1"/>
</dbReference>
<accession>A0ABZ1YF39</accession>
<reference evidence="2" key="1">
    <citation type="submission" date="2022-10" db="EMBL/GenBank/DDBJ databases">
        <title>The complete genomes of actinobacterial strains from the NBC collection.</title>
        <authorList>
            <person name="Joergensen T.S."/>
            <person name="Alvarez Arevalo M."/>
            <person name="Sterndorff E.B."/>
            <person name="Faurdal D."/>
            <person name="Vuksanovic O."/>
            <person name="Mourched A.-S."/>
            <person name="Charusanti P."/>
            <person name="Shaw S."/>
            <person name="Blin K."/>
            <person name="Weber T."/>
        </authorList>
    </citation>
    <scope>NUCLEOTIDE SEQUENCE [LARGE SCALE GENOMIC DNA]</scope>
    <source>
        <strain evidence="2">NBC 01686</strain>
    </source>
</reference>
<evidence type="ECO:0000256" key="1">
    <source>
        <dbReference type="SAM" id="MobiDB-lite"/>
    </source>
</evidence>
<gene>
    <name evidence="2" type="ORF">OIE82_34075</name>
</gene>